<comment type="caution">
    <text evidence="1">The sequence shown here is derived from an EMBL/GenBank/DDBJ whole genome shotgun (WGS) entry which is preliminary data.</text>
</comment>
<protein>
    <submittedName>
        <fullName evidence="1">Uncharacterized protein</fullName>
    </submittedName>
</protein>
<reference evidence="1" key="1">
    <citation type="submission" date="2021-03" db="EMBL/GenBank/DDBJ databases">
        <title>Comparative genomics and phylogenomic investigation of the class Geoglossomycetes provide insights into ecological specialization and systematics.</title>
        <authorList>
            <person name="Melie T."/>
            <person name="Pirro S."/>
            <person name="Miller A.N."/>
            <person name="Quandt A."/>
        </authorList>
    </citation>
    <scope>NUCLEOTIDE SEQUENCE</scope>
    <source>
        <strain evidence="1">GBOQ0MN5Z8</strain>
    </source>
</reference>
<dbReference type="PANTHER" id="PTHR42093">
    <property type="match status" value="1"/>
</dbReference>
<sequence>MSSDEAYTAFLDKANEIPLAGGNISTQSAETKAAAVNTNAPTALQSIDKYYISETDEPFVPAATIVPTVQALLTLLTPITSATDEFRDLIDHKADISIIDTDDWDPRGDYVYIIRAVREAAGVCEVKVYKIHYDRTRAEYYVVSLDSDGSRIVGLKAKAVES</sequence>
<dbReference type="Proteomes" id="UP000698800">
    <property type="component" value="Unassembled WGS sequence"/>
</dbReference>
<proteinExistence type="predicted"/>
<evidence type="ECO:0000313" key="1">
    <source>
        <dbReference type="EMBL" id="KAH0544813.1"/>
    </source>
</evidence>
<name>A0A9P8L0M1_9PEZI</name>
<dbReference type="EMBL" id="JAGHQL010000013">
    <property type="protein sequence ID" value="KAH0544813.1"/>
    <property type="molecule type" value="Genomic_DNA"/>
</dbReference>
<evidence type="ECO:0000313" key="2">
    <source>
        <dbReference type="Proteomes" id="UP000698800"/>
    </source>
</evidence>
<dbReference type="OrthoDB" id="5366485at2759"/>
<dbReference type="Pfam" id="PF23151">
    <property type="entry name" value="NuiA_2"/>
    <property type="match status" value="1"/>
</dbReference>
<gene>
    <name evidence="1" type="ORF">FGG08_001042</name>
</gene>
<keyword evidence="2" id="KW-1185">Reference proteome</keyword>
<organism evidence="1 2">
    <name type="scientific">Glutinoglossum americanum</name>
    <dbReference type="NCBI Taxonomy" id="1670608"/>
    <lineage>
        <taxon>Eukaryota</taxon>
        <taxon>Fungi</taxon>
        <taxon>Dikarya</taxon>
        <taxon>Ascomycota</taxon>
        <taxon>Pezizomycotina</taxon>
        <taxon>Geoglossomycetes</taxon>
        <taxon>Geoglossales</taxon>
        <taxon>Geoglossaceae</taxon>
        <taxon>Glutinoglossum</taxon>
    </lineage>
</organism>
<accession>A0A9P8L0M1</accession>
<dbReference type="AlphaFoldDB" id="A0A9P8L0M1"/>
<dbReference type="PANTHER" id="PTHR42093:SF1">
    <property type="match status" value="1"/>
</dbReference>
<dbReference type="InterPro" id="IPR056539">
    <property type="entry name" value="NuiA-like"/>
</dbReference>